<sequence length="291" mass="31902">MEPIPDGSVDETQFSVLLTRAIAARGLSLARVKAHLAALGQPVSIATLSYWCSGRSLPTRARSLDVVHALETVLQVPRNHLTSAIRTQPEQQDLVSRLEQDPLVADLQQRFDLPPLGMWRPELVFHHATVDSTGRQRSITTRIGFRAVVSGAQGWAIAVDRAGEADVEARGDGIAPLRRQIRVSPDLTVLEFGLDQPVKRDTIVMAQHEVNFAADTAPVTSVGYGLGMPAKYFSLTVDFVDKTPRNYFRCHAFPRDGAGHRLDRPVLSGESTLHCALTDAAPGYHSIEWES</sequence>
<evidence type="ECO:0000313" key="2">
    <source>
        <dbReference type="Proteomes" id="UP000188342"/>
    </source>
</evidence>
<keyword evidence="2" id="KW-1185">Reference proteome</keyword>
<protein>
    <submittedName>
        <fullName evidence="1">Uncharacterized protein</fullName>
    </submittedName>
</protein>
<gene>
    <name evidence="1" type="ORF">FM114_08145</name>
</gene>
<dbReference type="STRING" id="1255658.FM114_08145"/>
<organism evidence="1 2">
    <name type="scientific">Luteococcus japonicus LSP_Lj1</name>
    <dbReference type="NCBI Taxonomy" id="1255658"/>
    <lineage>
        <taxon>Bacteria</taxon>
        <taxon>Bacillati</taxon>
        <taxon>Actinomycetota</taxon>
        <taxon>Actinomycetes</taxon>
        <taxon>Propionibacteriales</taxon>
        <taxon>Propionibacteriaceae</taxon>
        <taxon>Luteococcus</taxon>
    </lineage>
</organism>
<proteinExistence type="predicted"/>
<dbReference type="EMBL" id="FUKQ01000032">
    <property type="protein sequence ID" value="SJN32543.1"/>
    <property type="molecule type" value="Genomic_DNA"/>
</dbReference>
<name>A0A1R4JL71_9ACTN</name>
<evidence type="ECO:0000313" key="1">
    <source>
        <dbReference type="EMBL" id="SJN32543.1"/>
    </source>
</evidence>
<accession>A0A1R4JL71</accession>
<dbReference type="OrthoDB" id="3690688at2"/>
<dbReference type="AlphaFoldDB" id="A0A1R4JL71"/>
<reference evidence="1 2" key="1">
    <citation type="submission" date="2017-02" db="EMBL/GenBank/DDBJ databases">
        <authorList>
            <person name="Peterson S.W."/>
        </authorList>
    </citation>
    <scope>NUCLEOTIDE SEQUENCE [LARGE SCALE GENOMIC DNA]</scope>
    <source>
        <strain evidence="1 2">LSP_Lj1</strain>
    </source>
</reference>
<dbReference type="Proteomes" id="UP000188342">
    <property type="component" value="Unassembled WGS sequence"/>
</dbReference>
<dbReference type="RefSeq" id="WP_094764659.1">
    <property type="nucleotide sequence ID" value="NZ_FUKQ01000032.1"/>
</dbReference>